<evidence type="ECO:0000256" key="1">
    <source>
        <dbReference type="ARBA" id="ARBA00022448"/>
    </source>
</evidence>
<dbReference type="InterPro" id="IPR027417">
    <property type="entry name" value="P-loop_NTPase"/>
</dbReference>
<dbReference type="EC" id="3.6.3.-" evidence="9"/>
<dbReference type="AlphaFoldDB" id="A0A644TN29"/>
<dbReference type="InterPro" id="IPR017871">
    <property type="entry name" value="ABC_transporter-like_CS"/>
</dbReference>
<dbReference type="PROSITE" id="PS50893">
    <property type="entry name" value="ABC_TRANSPORTER_2"/>
    <property type="match status" value="1"/>
</dbReference>
<organism evidence="9">
    <name type="scientific">bioreactor metagenome</name>
    <dbReference type="NCBI Taxonomy" id="1076179"/>
    <lineage>
        <taxon>unclassified sequences</taxon>
        <taxon>metagenomes</taxon>
        <taxon>ecological metagenomes</taxon>
    </lineage>
</organism>
<keyword evidence="6" id="KW-0029">Amino-acid transport</keyword>
<dbReference type="PANTHER" id="PTHR43166">
    <property type="entry name" value="AMINO ACID IMPORT ATP-BINDING PROTEIN"/>
    <property type="match status" value="1"/>
</dbReference>
<evidence type="ECO:0000256" key="2">
    <source>
        <dbReference type="ARBA" id="ARBA00022475"/>
    </source>
</evidence>
<keyword evidence="2" id="KW-1003">Cell membrane</keyword>
<proteinExistence type="predicted"/>
<gene>
    <name evidence="9" type="primary">metN_3</name>
    <name evidence="9" type="ORF">SDC9_13440</name>
</gene>
<evidence type="ECO:0000256" key="6">
    <source>
        <dbReference type="ARBA" id="ARBA00022970"/>
    </source>
</evidence>
<dbReference type="InterPro" id="IPR003593">
    <property type="entry name" value="AAA+_ATPase"/>
</dbReference>
<accession>A0A644TN29</accession>
<keyword evidence="9" id="KW-0378">Hydrolase</keyword>
<keyword evidence="3" id="KW-0547">Nucleotide-binding</keyword>
<keyword evidence="4 9" id="KW-0067">ATP-binding</keyword>
<feature type="domain" description="ABC transporter" evidence="8">
    <location>
        <begin position="39"/>
        <end position="274"/>
    </location>
</feature>
<protein>
    <submittedName>
        <fullName evidence="9">Methionine import ATP-binding protein MetN</fullName>
        <ecNumber evidence="9">3.6.3.-</ecNumber>
    </submittedName>
</protein>
<keyword evidence="7" id="KW-0472">Membrane</keyword>
<name>A0A644TN29_9ZZZZ</name>
<dbReference type="SUPFAM" id="SSF52540">
    <property type="entry name" value="P-loop containing nucleoside triphosphate hydrolases"/>
    <property type="match status" value="1"/>
</dbReference>
<dbReference type="GO" id="GO:0005524">
    <property type="term" value="F:ATP binding"/>
    <property type="evidence" value="ECO:0007669"/>
    <property type="project" value="UniProtKB-KW"/>
</dbReference>
<dbReference type="SMART" id="SM00382">
    <property type="entry name" value="AAA"/>
    <property type="match status" value="1"/>
</dbReference>
<evidence type="ECO:0000256" key="4">
    <source>
        <dbReference type="ARBA" id="ARBA00022840"/>
    </source>
</evidence>
<evidence type="ECO:0000313" key="9">
    <source>
        <dbReference type="EMBL" id="MPL67742.1"/>
    </source>
</evidence>
<reference evidence="9" key="1">
    <citation type="submission" date="2019-08" db="EMBL/GenBank/DDBJ databases">
        <authorList>
            <person name="Kucharzyk K."/>
            <person name="Murdoch R.W."/>
            <person name="Higgins S."/>
            <person name="Loffler F."/>
        </authorList>
    </citation>
    <scope>NUCLEOTIDE SEQUENCE</scope>
</reference>
<keyword evidence="1" id="KW-0813">Transport</keyword>
<dbReference type="PROSITE" id="PS00211">
    <property type="entry name" value="ABC_TRANSPORTER_1"/>
    <property type="match status" value="1"/>
</dbReference>
<evidence type="ECO:0000259" key="8">
    <source>
        <dbReference type="PROSITE" id="PS50893"/>
    </source>
</evidence>
<dbReference type="InterPro" id="IPR003439">
    <property type="entry name" value="ABC_transporter-like_ATP-bd"/>
</dbReference>
<keyword evidence="5" id="KW-1278">Translocase</keyword>
<evidence type="ECO:0000256" key="5">
    <source>
        <dbReference type="ARBA" id="ARBA00022967"/>
    </source>
</evidence>
<dbReference type="EMBL" id="VSSQ01000038">
    <property type="protein sequence ID" value="MPL67742.1"/>
    <property type="molecule type" value="Genomic_DNA"/>
</dbReference>
<dbReference type="GO" id="GO:0016887">
    <property type="term" value="F:ATP hydrolysis activity"/>
    <property type="evidence" value="ECO:0007669"/>
    <property type="project" value="InterPro"/>
</dbReference>
<sequence length="280" mass="30085">MFHAQRPKEAAFYRPLNPLNSTTIQTRSALNPEAAVAAITLCSLNKRFGSHVILRDVSLSVPSGTIFGIIGRSGAGKTTLIRIASLLEKADSGELFYGGEAVSGARGQALLDARRKAGFVFQNFNLFASRTVFGNVAFPLEAAGWAKPRIEERVGELLELVGLADKTGRPANRLSGGERQRVAIARALANHPKILFCDEATSALDPETTRSILDLVQSLSRRFGLTVLMVTHQMEVVRRICDDVAILSAGSIVESGSVASVFANPRSEMGRRIVGEVSHG</sequence>
<evidence type="ECO:0000256" key="3">
    <source>
        <dbReference type="ARBA" id="ARBA00022741"/>
    </source>
</evidence>
<dbReference type="GO" id="GO:0006865">
    <property type="term" value="P:amino acid transport"/>
    <property type="evidence" value="ECO:0007669"/>
    <property type="project" value="UniProtKB-KW"/>
</dbReference>
<comment type="caution">
    <text evidence="9">The sequence shown here is derived from an EMBL/GenBank/DDBJ whole genome shotgun (WGS) entry which is preliminary data.</text>
</comment>
<dbReference type="PANTHER" id="PTHR43166:SF30">
    <property type="entry name" value="METHIONINE IMPORT ATP-BINDING PROTEIN METN"/>
    <property type="match status" value="1"/>
</dbReference>
<evidence type="ECO:0000256" key="7">
    <source>
        <dbReference type="ARBA" id="ARBA00023136"/>
    </source>
</evidence>
<dbReference type="InterPro" id="IPR050086">
    <property type="entry name" value="MetN_ABC_transporter-like"/>
</dbReference>
<dbReference type="Pfam" id="PF00005">
    <property type="entry name" value="ABC_tran"/>
    <property type="match status" value="1"/>
</dbReference>
<dbReference type="Gene3D" id="3.40.50.300">
    <property type="entry name" value="P-loop containing nucleotide triphosphate hydrolases"/>
    <property type="match status" value="1"/>
</dbReference>